<dbReference type="Proteomes" id="UP001140206">
    <property type="component" value="Chromosome 5"/>
</dbReference>
<comment type="similarity">
    <text evidence="4">Belongs to the RBR family. Ariadne subfamily.</text>
</comment>
<evidence type="ECO:0000256" key="1">
    <source>
        <dbReference type="ARBA" id="ARBA00001798"/>
    </source>
</evidence>
<evidence type="ECO:0000313" key="17">
    <source>
        <dbReference type="EMBL" id="KAJ4801941.1"/>
    </source>
</evidence>
<feature type="signal peptide" evidence="13">
    <location>
        <begin position="1"/>
        <end position="20"/>
    </location>
</feature>
<feature type="domain" description="RING-type" evidence="15">
    <location>
        <begin position="132"/>
        <end position="341"/>
    </location>
</feature>
<evidence type="ECO:0000256" key="3">
    <source>
        <dbReference type="ARBA" id="ARBA00003976"/>
    </source>
</evidence>
<dbReference type="InterPro" id="IPR031127">
    <property type="entry name" value="E3_UB_ligase_RBR"/>
</dbReference>
<evidence type="ECO:0000256" key="5">
    <source>
        <dbReference type="ARBA" id="ARBA00012251"/>
    </source>
</evidence>
<dbReference type="CDD" id="cd22584">
    <property type="entry name" value="Rcat_RBR_unk"/>
    <property type="match status" value="1"/>
</dbReference>
<dbReference type="GO" id="GO:0061630">
    <property type="term" value="F:ubiquitin protein ligase activity"/>
    <property type="evidence" value="ECO:0007669"/>
    <property type="project" value="UniProtKB-EC"/>
</dbReference>
<proteinExistence type="inferred from homology"/>
<dbReference type="GO" id="GO:0016567">
    <property type="term" value="P:protein ubiquitination"/>
    <property type="evidence" value="ECO:0007669"/>
    <property type="project" value="InterPro"/>
</dbReference>
<keyword evidence="18" id="KW-1185">Reference proteome</keyword>
<dbReference type="InterPro" id="IPR017907">
    <property type="entry name" value="Znf_RING_CS"/>
</dbReference>
<keyword evidence="7" id="KW-0479">Metal-binding</keyword>
<dbReference type="Pfam" id="PF01485">
    <property type="entry name" value="IBR"/>
    <property type="match status" value="1"/>
</dbReference>
<evidence type="ECO:0000256" key="10">
    <source>
        <dbReference type="ARBA" id="ARBA00022786"/>
    </source>
</evidence>
<dbReference type="InterPro" id="IPR018957">
    <property type="entry name" value="Znf_C3HC4_RING-type"/>
</dbReference>
<dbReference type="SMART" id="SM00647">
    <property type="entry name" value="IBR"/>
    <property type="match status" value="2"/>
</dbReference>
<organism evidence="16 18">
    <name type="scientific">Rhynchospora pubera</name>
    <dbReference type="NCBI Taxonomy" id="906938"/>
    <lineage>
        <taxon>Eukaryota</taxon>
        <taxon>Viridiplantae</taxon>
        <taxon>Streptophyta</taxon>
        <taxon>Embryophyta</taxon>
        <taxon>Tracheophyta</taxon>
        <taxon>Spermatophyta</taxon>
        <taxon>Magnoliopsida</taxon>
        <taxon>Liliopsida</taxon>
        <taxon>Poales</taxon>
        <taxon>Cyperaceae</taxon>
        <taxon>Cyperoideae</taxon>
        <taxon>Rhynchosporeae</taxon>
        <taxon>Rhynchospora</taxon>
    </lineage>
</organism>
<dbReference type="PROSITE" id="PS50089">
    <property type="entry name" value="ZF_RING_2"/>
    <property type="match status" value="1"/>
</dbReference>
<dbReference type="Gene3D" id="2.20.25.20">
    <property type="match status" value="1"/>
</dbReference>
<name>A0AAV8BRI8_9POAL</name>
<dbReference type="EC" id="2.3.2.31" evidence="5"/>
<keyword evidence="10" id="KW-0833">Ubl conjugation pathway</keyword>
<keyword evidence="8" id="KW-0677">Repeat</keyword>
<evidence type="ECO:0000259" key="14">
    <source>
        <dbReference type="PROSITE" id="PS50089"/>
    </source>
</evidence>
<evidence type="ECO:0000256" key="8">
    <source>
        <dbReference type="ARBA" id="ARBA00022737"/>
    </source>
</evidence>
<reference evidence="16" key="1">
    <citation type="submission" date="2022-08" db="EMBL/GenBank/DDBJ databases">
        <authorList>
            <person name="Marques A."/>
        </authorList>
    </citation>
    <scope>NUCLEOTIDE SEQUENCE</scope>
    <source>
        <strain evidence="16">RhyPub2mFocal</strain>
        <tissue evidence="16">Leaves</tissue>
    </source>
</reference>
<dbReference type="Proteomes" id="UP001140206">
    <property type="component" value="Chromosome 2"/>
</dbReference>
<gene>
    <name evidence="17" type="ORF">LUZ62_053187</name>
    <name evidence="16" type="ORF">LUZ62_080114</name>
</gene>
<protein>
    <recommendedName>
        <fullName evidence="5">RBR-type E3 ubiquitin transferase</fullName>
        <ecNumber evidence="5">2.3.2.31</ecNumber>
    </recommendedName>
</protein>
<feature type="chain" id="PRO_5044716060" description="RBR-type E3 ubiquitin transferase" evidence="13">
    <location>
        <begin position="21"/>
        <end position="341"/>
    </location>
</feature>
<comment type="function">
    <text evidence="3">Might act as an E3 ubiquitin-protein ligase, or as part of E3 complex, which accepts ubiquitin from specific E2 ubiquitin-conjugating enzymes and then transfers it to substrates.</text>
</comment>
<dbReference type="InterPro" id="IPR013083">
    <property type="entry name" value="Znf_RING/FYVE/PHD"/>
</dbReference>
<accession>A0AAV8BRI8</accession>
<evidence type="ECO:0000256" key="9">
    <source>
        <dbReference type="ARBA" id="ARBA00022771"/>
    </source>
</evidence>
<dbReference type="Gene3D" id="3.30.40.10">
    <property type="entry name" value="Zinc/RING finger domain, C3HC4 (zinc finger)"/>
    <property type="match status" value="1"/>
</dbReference>
<sequence length="341" mass="39122">MVNLINLLITSLQPITGVSALAFPQQMELGETNQTHPERMDEEQQMQRETGEAHKLVVIREDETVVVENPDDGDLAEEMQMQELLFFQLQLNKLLETTQASNTPIEDPIDLKGKQVMNYTFEQGESSRVIHDTFYCAICMEEIPEKDGFNINPCDHIFCTGCMIHYITTKTEENEVSIPCPALGCESPPLDPVSCQHILPKDTFNRWSLVLCELSLGLNKLYCPFKDCSAPLINEEEEGKITISECPHCNRMFCARCKVPWHNDMICEEFAKLDEDERGREDIMLKNLAKDKRWQRCPECRMYVEKIDGCMFMKCRCGYCFCYACAAPMSSATHYCAKCKR</sequence>
<evidence type="ECO:0000256" key="6">
    <source>
        <dbReference type="ARBA" id="ARBA00022679"/>
    </source>
</evidence>
<keyword evidence="13" id="KW-0732">Signal</keyword>
<dbReference type="AlphaFoldDB" id="A0AAV8BRI8"/>
<feature type="domain" description="RING-type" evidence="14">
    <location>
        <begin position="136"/>
        <end position="181"/>
    </location>
</feature>
<evidence type="ECO:0000256" key="11">
    <source>
        <dbReference type="ARBA" id="ARBA00022833"/>
    </source>
</evidence>
<dbReference type="Gene3D" id="1.20.120.1750">
    <property type="match status" value="1"/>
</dbReference>
<keyword evidence="9 12" id="KW-0863">Zinc-finger</keyword>
<evidence type="ECO:0000256" key="2">
    <source>
        <dbReference type="ARBA" id="ARBA00001947"/>
    </source>
</evidence>
<dbReference type="FunFam" id="1.20.120.1750:FF:000018">
    <property type="entry name" value="RBR-type E3 ubiquitin transferase"/>
    <property type="match status" value="1"/>
</dbReference>
<dbReference type="Pfam" id="PF26200">
    <property type="entry name" value="Rcat_RNF216"/>
    <property type="match status" value="1"/>
</dbReference>
<keyword evidence="6" id="KW-0808">Transferase</keyword>
<dbReference type="PANTHER" id="PTHR11685">
    <property type="entry name" value="RBR FAMILY RING FINGER AND IBR DOMAIN-CONTAINING"/>
    <property type="match status" value="1"/>
</dbReference>
<evidence type="ECO:0000259" key="15">
    <source>
        <dbReference type="PROSITE" id="PS51873"/>
    </source>
</evidence>
<evidence type="ECO:0000256" key="4">
    <source>
        <dbReference type="ARBA" id="ARBA00005884"/>
    </source>
</evidence>
<dbReference type="PROSITE" id="PS51873">
    <property type="entry name" value="TRIAD"/>
    <property type="match status" value="1"/>
</dbReference>
<dbReference type="InterPro" id="IPR044066">
    <property type="entry name" value="TRIAD_supradom"/>
</dbReference>
<dbReference type="FunFam" id="3.30.40.10:FF:000230">
    <property type="entry name" value="RBR-type E3 ubiquitin transferase"/>
    <property type="match status" value="1"/>
</dbReference>
<evidence type="ECO:0000256" key="12">
    <source>
        <dbReference type="PROSITE-ProRule" id="PRU00175"/>
    </source>
</evidence>
<dbReference type="GO" id="GO:0008270">
    <property type="term" value="F:zinc ion binding"/>
    <property type="evidence" value="ECO:0007669"/>
    <property type="project" value="UniProtKB-KW"/>
</dbReference>
<dbReference type="InterPro" id="IPR002867">
    <property type="entry name" value="IBR_dom"/>
</dbReference>
<dbReference type="EMBL" id="JAMFTS010000005">
    <property type="protein sequence ID" value="KAJ4745709.1"/>
    <property type="molecule type" value="Genomic_DNA"/>
</dbReference>
<keyword evidence="11" id="KW-0862">Zinc</keyword>
<dbReference type="Pfam" id="PF00097">
    <property type="entry name" value="zf-C3HC4"/>
    <property type="match status" value="1"/>
</dbReference>
<evidence type="ECO:0000256" key="7">
    <source>
        <dbReference type="ARBA" id="ARBA00022723"/>
    </source>
</evidence>
<evidence type="ECO:0000313" key="18">
    <source>
        <dbReference type="Proteomes" id="UP001140206"/>
    </source>
</evidence>
<comment type="catalytic activity">
    <reaction evidence="1">
        <text>[E2 ubiquitin-conjugating enzyme]-S-ubiquitinyl-L-cysteine + [acceptor protein]-L-lysine = [E2 ubiquitin-conjugating enzyme]-L-cysteine + [acceptor protein]-N(6)-ubiquitinyl-L-lysine.</text>
        <dbReference type="EC" id="2.3.2.31"/>
    </reaction>
</comment>
<dbReference type="InterPro" id="IPR001841">
    <property type="entry name" value="Znf_RING"/>
</dbReference>
<comment type="cofactor">
    <cofactor evidence="2">
        <name>Zn(2+)</name>
        <dbReference type="ChEBI" id="CHEBI:29105"/>
    </cofactor>
</comment>
<comment type="caution">
    <text evidence="16">The sequence shown here is derived from an EMBL/GenBank/DDBJ whole genome shotgun (WGS) entry which is preliminary data.</text>
</comment>
<dbReference type="EMBL" id="JAMFTS010000002">
    <property type="protein sequence ID" value="KAJ4801941.1"/>
    <property type="molecule type" value="Genomic_DNA"/>
</dbReference>
<evidence type="ECO:0000256" key="13">
    <source>
        <dbReference type="SAM" id="SignalP"/>
    </source>
</evidence>
<dbReference type="CDD" id="cd22582">
    <property type="entry name" value="BRcat_RBR_unk"/>
    <property type="match status" value="1"/>
</dbReference>
<evidence type="ECO:0000313" key="16">
    <source>
        <dbReference type="EMBL" id="KAJ4745709.1"/>
    </source>
</evidence>
<dbReference type="SUPFAM" id="SSF57850">
    <property type="entry name" value="RING/U-box"/>
    <property type="match status" value="3"/>
</dbReference>
<dbReference type="PROSITE" id="PS00518">
    <property type="entry name" value="ZF_RING_1"/>
    <property type="match status" value="1"/>
</dbReference>